<protein>
    <submittedName>
        <fullName evidence="2">Uncharacterized protein</fullName>
    </submittedName>
</protein>
<evidence type="ECO:0000313" key="3">
    <source>
        <dbReference type="Proteomes" id="UP000834106"/>
    </source>
</evidence>
<proteinExistence type="predicted"/>
<reference evidence="2" key="1">
    <citation type="submission" date="2023-05" db="EMBL/GenBank/DDBJ databases">
        <authorList>
            <person name="Huff M."/>
        </authorList>
    </citation>
    <scope>NUCLEOTIDE SEQUENCE</scope>
</reference>
<accession>A0AAD1YKQ7</accession>
<feature type="region of interest" description="Disordered" evidence="1">
    <location>
        <begin position="53"/>
        <end position="113"/>
    </location>
</feature>
<dbReference type="PANTHER" id="PTHR34280">
    <property type="entry name" value="OS01G0920100 PROTEIN"/>
    <property type="match status" value="1"/>
</dbReference>
<dbReference type="EMBL" id="OU503036">
    <property type="protein sequence ID" value="CAI9752585.1"/>
    <property type="molecule type" value="Genomic_DNA"/>
</dbReference>
<keyword evidence="3" id="KW-1185">Reference proteome</keyword>
<sequence>MGSKNDKFVVPSPVKEKTAAVTGGSEEETFFNSQPWLESDCDGDFFSVKGDFASSRGSTPVNRDLVPEGTPNSILEESPSDEKRRLSELFQERIRVDHEEDEPNAAGNKNGVH</sequence>
<dbReference type="InterPro" id="IPR038947">
    <property type="entry name" value="At3g27210-like"/>
</dbReference>
<dbReference type="Proteomes" id="UP000834106">
    <property type="component" value="Chromosome 1"/>
</dbReference>
<organism evidence="2 3">
    <name type="scientific">Fraxinus pennsylvanica</name>
    <dbReference type="NCBI Taxonomy" id="56036"/>
    <lineage>
        <taxon>Eukaryota</taxon>
        <taxon>Viridiplantae</taxon>
        <taxon>Streptophyta</taxon>
        <taxon>Embryophyta</taxon>
        <taxon>Tracheophyta</taxon>
        <taxon>Spermatophyta</taxon>
        <taxon>Magnoliopsida</taxon>
        <taxon>eudicotyledons</taxon>
        <taxon>Gunneridae</taxon>
        <taxon>Pentapetalae</taxon>
        <taxon>asterids</taxon>
        <taxon>lamiids</taxon>
        <taxon>Lamiales</taxon>
        <taxon>Oleaceae</taxon>
        <taxon>Oleeae</taxon>
        <taxon>Fraxinus</taxon>
    </lineage>
</organism>
<name>A0AAD1YKQ7_9LAMI</name>
<evidence type="ECO:0000256" key="1">
    <source>
        <dbReference type="SAM" id="MobiDB-lite"/>
    </source>
</evidence>
<feature type="compositionally biased region" description="Basic and acidic residues" evidence="1">
    <location>
        <begin position="80"/>
        <end position="98"/>
    </location>
</feature>
<dbReference type="AlphaFoldDB" id="A0AAD1YKQ7"/>
<evidence type="ECO:0000313" key="2">
    <source>
        <dbReference type="EMBL" id="CAI9752585.1"/>
    </source>
</evidence>
<dbReference type="PANTHER" id="PTHR34280:SF17">
    <property type="entry name" value="PROTEIN WAVE"/>
    <property type="match status" value="1"/>
</dbReference>
<gene>
    <name evidence="2" type="ORF">FPE_LOCUS16</name>
</gene>